<dbReference type="PANTHER" id="PTHR11802">
    <property type="entry name" value="SERINE PROTEASE FAMILY S10 SERINE CARBOXYPEPTIDASE"/>
    <property type="match status" value="1"/>
</dbReference>
<evidence type="ECO:0000256" key="5">
    <source>
        <dbReference type="ARBA" id="ARBA00023180"/>
    </source>
</evidence>
<comment type="caution">
    <text evidence="7">The sequence shown here is derived from an EMBL/GenBank/DDBJ whole genome shotgun (WGS) entry which is preliminary data.</text>
</comment>
<protein>
    <submittedName>
        <fullName evidence="7">Carboxypeptidase</fullName>
    </submittedName>
</protein>
<dbReference type="SUPFAM" id="SSF53474">
    <property type="entry name" value="alpha/beta-Hydrolases"/>
    <property type="match status" value="1"/>
</dbReference>
<dbReference type="GO" id="GO:0004185">
    <property type="term" value="F:serine-type carboxypeptidase activity"/>
    <property type="evidence" value="ECO:0007669"/>
    <property type="project" value="InterPro"/>
</dbReference>
<dbReference type="PANTHER" id="PTHR11802:SF3">
    <property type="entry name" value="RETINOID-INDUCIBLE SERINE CARBOXYPEPTIDASE"/>
    <property type="match status" value="1"/>
</dbReference>
<gene>
    <name evidence="7" type="ORF">CWI84_09810</name>
</gene>
<dbReference type="InterPro" id="IPR029058">
    <property type="entry name" value="AB_hydrolase_fold"/>
</dbReference>
<evidence type="ECO:0000256" key="6">
    <source>
        <dbReference type="SAM" id="SignalP"/>
    </source>
</evidence>
<dbReference type="EMBL" id="PIQH01000009">
    <property type="protein sequence ID" value="RUO78843.1"/>
    <property type="molecule type" value="Genomic_DNA"/>
</dbReference>
<sequence length="516" mass="58591">MTVHFRKLLAGLFLVSAIPAIAQDTNALEQAAINIPIEKTVTTEHQVDIRGDSVEYTATTGTQPVWDEHGNAIATLFFTYYKRSDVDDNAKRPLVISFNGGPGSGSLWMHLAYTGPKTLKINDEGYPVQPFGYQDNPYSLLDVADIVYVNPVNTGYSRVLPDKDGKYPSKEQQQKKFFGVNADINYLSDWINTFVTRYQRWTSPKFLIGESYGTTRVSGLAKAMQQRHWMFFNGVILVSPTDLGIRRDGPVKQANRLPYFAATAWYHKQLAPELQKLPLQQLLQQVEQFTVEQYLPALALGSALPQQRKQQLIAEVAKYSGLSEQSVAANHLRISPQFFWKDLLREQDRTIGRLDSRYLGIDAKRSGDSPDYNAELSAWEQAFAPAMNDYVRRELQFSTDVKYQVFGPVHPWDRSNNHVGENLRSAMAENPYLQVMIQSGYFDGATNYFDAKYSLRHIDPSGQLDNRLQFHGYQSGHMMYLRREDLQKANEALREFILQAIPKSGQAAQYSIKTGQ</sequence>
<dbReference type="RefSeq" id="WP_126842414.1">
    <property type="nucleotide sequence ID" value="NZ_PIQH01000009.1"/>
</dbReference>
<dbReference type="AlphaFoldDB" id="A0A432ZLP6"/>
<dbReference type="GO" id="GO:0006508">
    <property type="term" value="P:proteolysis"/>
    <property type="evidence" value="ECO:0007669"/>
    <property type="project" value="UniProtKB-KW"/>
</dbReference>
<evidence type="ECO:0000256" key="4">
    <source>
        <dbReference type="ARBA" id="ARBA00022801"/>
    </source>
</evidence>
<evidence type="ECO:0000256" key="1">
    <source>
        <dbReference type="ARBA" id="ARBA00022645"/>
    </source>
</evidence>
<evidence type="ECO:0000313" key="7">
    <source>
        <dbReference type="EMBL" id="RUO78843.1"/>
    </source>
</evidence>
<dbReference type="Pfam" id="PF00450">
    <property type="entry name" value="Peptidase_S10"/>
    <property type="match status" value="1"/>
</dbReference>
<keyword evidence="4" id="KW-0378">Hydrolase</keyword>
<accession>A0A432ZLP6</accession>
<dbReference type="InterPro" id="IPR001563">
    <property type="entry name" value="Peptidase_S10"/>
</dbReference>
<evidence type="ECO:0000256" key="2">
    <source>
        <dbReference type="ARBA" id="ARBA00022670"/>
    </source>
</evidence>
<evidence type="ECO:0000256" key="3">
    <source>
        <dbReference type="ARBA" id="ARBA00022729"/>
    </source>
</evidence>
<reference evidence="7 8" key="1">
    <citation type="journal article" date="2011" name="Front. Microbiol.">
        <title>Genomic signatures of strain selection and enhancement in Bacillus atrophaeus var. globigii, a historical biowarfare simulant.</title>
        <authorList>
            <person name="Gibbons H.S."/>
            <person name="Broomall S.M."/>
            <person name="McNew L.A."/>
            <person name="Daligault H."/>
            <person name="Chapman C."/>
            <person name="Bruce D."/>
            <person name="Karavis M."/>
            <person name="Krepps M."/>
            <person name="McGregor P.A."/>
            <person name="Hong C."/>
            <person name="Park K.H."/>
            <person name="Akmal A."/>
            <person name="Feldman A."/>
            <person name="Lin J.S."/>
            <person name="Chang W.E."/>
            <person name="Higgs B.W."/>
            <person name="Demirev P."/>
            <person name="Lindquist J."/>
            <person name="Liem A."/>
            <person name="Fochler E."/>
            <person name="Read T.D."/>
            <person name="Tapia R."/>
            <person name="Johnson S."/>
            <person name="Bishop-Lilly K.A."/>
            <person name="Detter C."/>
            <person name="Han C."/>
            <person name="Sozhamannan S."/>
            <person name="Rosenzweig C.N."/>
            <person name="Skowronski E.W."/>
        </authorList>
    </citation>
    <scope>NUCLEOTIDE SEQUENCE [LARGE SCALE GENOMIC DNA]</scope>
    <source>
        <strain evidence="7 8">CC-PW-9</strain>
    </source>
</reference>
<keyword evidence="5" id="KW-0325">Glycoprotein</keyword>
<dbReference type="Proteomes" id="UP000287996">
    <property type="component" value="Unassembled WGS sequence"/>
</dbReference>
<feature type="chain" id="PRO_5019184905" evidence="6">
    <location>
        <begin position="23"/>
        <end position="516"/>
    </location>
</feature>
<name>A0A432ZLP6_9GAMM</name>
<evidence type="ECO:0000313" key="8">
    <source>
        <dbReference type="Proteomes" id="UP000287996"/>
    </source>
</evidence>
<dbReference type="OrthoDB" id="9770107at2"/>
<feature type="signal peptide" evidence="6">
    <location>
        <begin position="1"/>
        <end position="22"/>
    </location>
</feature>
<dbReference type="Gene3D" id="3.40.50.1820">
    <property type="entry name" value="alpha/beta hydrolase"/>
    <property type="match status" value="1"/>
</dbReference>
<organism evidence="7 8">
    <name type="scientific">Idiomarina tyrosinivorans</name>
    <dbReference type="NCBI Taxonomy" id="1445662"/>
    <lineage>
        <taxon>Bacteria</taxon>
        <taxon>Pseudomonadati</taxon>
        <taxon>Pseudomonadota</taxon>
        <taxon>Gammaproteobacteria</taxon>
        <taxon>Alteromonadales</taxon>
        <taxon>Idiomarinaceae</taxon>
        <taxon>Idiomarina</taxon>
    </lineage>
</organism>
<proteinExistence type="predicted"/>
<keyword evidence="3 6" id="KW-0732">Signal</keyword>
<keyword evidence="1 7" id="KW-0121">Carboxypeptidase</keyword>
<keyword evidence="8" id="KW-1185">Reference proteome</keyword>
<keyword evidence="2" id="KW-0645">Protease</keyword>